<dbReference type="InterPro" id="IPR016477">
    <property type="entry name" value="Fructo-/Ketosamine-3-kinase"/>
</dbReference>
<dbReference type="AlphaFoldDB" id="A0A368YDI0"/>
<gene>
    <name evidence="2" type="ORF">DFR57_101362</name>
</gene>
<dbReference type="PIRSF" id="PIRSF006221">
    <property type="entry name" value="Ketosamine-3-kinase"/>
    <property type="match status" value="1"/>
</dbReference>
<accession>A0A368YDI0</accession>
<dbReference type="EMBL" id="QPJJ01000001">
    <property type="protein sequence ID" value="RCW77488.1"/>
    <property type="molecule type" value="Genomic_DNA"/>
</dbReference>
<dbReference type="SUPFAM" id="SSF56112">
    <property type="entry name" value="Protein kinase-like (PK-like)"/>
    <property type="match status" value="1"/>
</dbReference>
<dbReference type="Gene3D" id="3.30.200.20">
    <property type="entry name" value="Phosphorylase Kinase, domain 1"/>
    <property type="match status" value="1"/>
</dbReference>
<keyword evidence="3" id="KW-1185">Reference proteome</keyword>
<name>A0A368YDI0_9BACI</name>
<dbReference type="PANTHER" id="PTHR12149">
    <property type="entry name" value="FRUCTOSAMINE 3 KINASE-RELATED PROTEIN"/>
    <property type="match status" value="1"/>
</dbReference>
<dbReference type="RefSeq" id="WP_114351507.1">
    <property type="nucleotide sequence ID" value="NZ_QPJJ01000001.1"/>
</dbReference>
<reference evidence="2 3" key="1">
    <citation type="submission" date="2018-07" db="EMBL/GenBank/DDBJ databases">
        <title>Genomic Encyclopedia of Type Strains, Phase IV (KMG-IV): sequencing the most valuable type-strain genomes for metagenomic binning, comparative biology and taxonomic classification.</title>
        <authorList>
            <person name="Goeker M."/>
        </authorList>
    </citation>
    <scope>NUCLEOTIDE SEQUENCE [LARGE SCALE GENOMIC DNA]</scope>
    <source>
        <strain evidence="2 3">DSM 27696</strain>
    </source>
</reference>
<proteinExistence type="inferred from homology"/>
<dbReference type="GO" id="GO:0016301">
    <property type="term" value="F:kinase activity"/>
    <property type="evidence" value="ECO:0007669"/>
    <property type="project" value="UniProtKB-UniRule"/>
</dbReference>
<keyword evidence="1 2" id="KW-0418">Kinase</keyword>
<keyword evidence="1" id="KW-0808">Transferase</keyword>
<evidence type="ECO:0000313" key="3">
    <source>
        <dbReference type="Proteomes" id="UP000252585"/>
    </source>
</evidence>
<dbReference type="Proteomes" id="UP000252585">
    <property type="component" value="Unassembled WGS sequence"/>
</dbReference>
<comment type="similarity">
    <text evidence="1">Belongs to the fructosamine kinase family.</text>
</comment>
<comment type="caution">
    <text evidence="2">The sequence shown here is derived from an EMBL/GenBank/DDBJ whole genome shotgun (WGS) entry which is preliminary data.</text>
</comment>
<dbReference type="Gene3D" id="3.90.1200.10">
    <property type="match status" value="1"/>
</dbReference>
<evidence type="ECO:0000313" key="2">
    <source>
        <dbReference type="EMBL" id="RCW77488.1"/>
    </source>
</evidence>
<dbReference type="Pfam" id="PF03881">
    <property type="entry name" value="Fructosamin_kin"/>
    <property type="match status" value="1"/>
</dbReference>
<dbReference type="InterPro" id="IPR011009">
    <property type="entry name" value="Kinase-like_dom_sf"/>
</dbReference>
<organism evidence="2 3">
    <name type="scientific">Saliterribacillus persicus</name>
    <dbReference type="NCBI Taxonomy" id="930114"/>
    <lineage>
        <taxon>Bacteria</taxon>
        <taxon>Bacillati</taxon>
        <taxon>Bacillota</taxon>
        <taxon>Bacilli</taxon>
        <taxon>Bacillales</taxon>
        <taxon>Bacillaceae</taxon>
        <taxon>Saliterribacillus</taxon>
    </lineage>
</organism>
<dbReference type="PANTHER" id="PTHR12149:SF8">
    <property type="entry name" value="PROTEIN-RIBULOSAMINE 3-KINASE"/>
    <property type="match status" value="1"/>
</dbReference>
<dbReference type="OrthoDB" id="5291879at2"/>
<sequence>MQDFFQQALANIEDHSEIKKMERVSGGDINDAYFVQTNEQAYFIKVNQDVPRDFFEIEANGLQAIKDTKTIKVPEVYFYNQPEQDEKALLILEWIEKGSPNASSSKLLGEQLAKMHHPQKDKKFGAPHDTFVGEITQENGWYEDWLGYYKEKRLTPQLNLGIENGRIQAGRRKKLEKLINQLDKYIEAHPPVSLLHGDLWGGNWMADKNGTPYLIDPSLLYGDHAFELAFTELFGGFGNDFYTRYQDIFPLPPHYEEVKEIYQLFYLLVHLNIFGEGYGASVDRILDYYV</sequence>
<protein>
    <submittedName>
        <fullName evidence="2">Fructosamine-3-kinase</fullName>
    </submittedName>
</protein>
<evidence type="ECO:0000256" key="1">
    <source>
        <dbReference type="PIRNR" id="PIRNR006221"/>
    </source>
</evidence>